<dbReference type="SUPFAM" id="SSF47473">
    <property type="entry name" value="EF-hand"/>
    <property type="match status" value="1"/>
</dbReference>
<evidence type="ECO:0000256" key="1">
    <source>
        <dbReference type="ARBA" id="ARBA00022837"/>
    </source>
</evidence>
<evidence type="ECO:0000256" key="2">
    <source>
        <dbReference type="SAM" id="Phobius"/>
    </source>
</evidence>
<proteinExistence type="predicted"/>
<dbReference type="Proteomes" id="UP000023152">
    <property type="component" value="Unassembled WGS sequence"/>
</dbReference>
<gene>
    <name evidence="3" type="ORF">RFI_13618</name>
</gene>
<evidence type="ECO:0008006" key="5">
    <source>
        <dbReference type="Google" id="ProtNLM"/>
    </source>
</evidence>
<reference evidence="3 4" key="1">
    <citation type="journal article" date="2013" name="Curr. Biol.">
        <title>The Genome of the Foraminiferan Reticulomyxa filosa.</title>
        <authorList>
            <person name="Glockner G."/>
            <person name="Hulsmann N."/>
            <person name="Schleicher M."/>
            <person name="Noegel A.A."/>
            <person name="Eichinger L."/>
            <person name="Gallinger C."/>
            <person name="Pawlowski J."/>
            <person name="Sierra R."/>
            <person name="Euteneuer U."/>
            <person name="Pillet L."/>
            <person name="Moustafa A."/>
            <person name="Platzer M."/>
            <person name="Groth M."/>
            <person name="Szafranski K."/>
            <person name="Schliwa M."/>
        </authorList>
    </citation>
    <scope>NUCLEOTIDE SEQUENCE [LARGE SCALE GENOMIC DNA]</scope>
</reference>
<keyword evidence="4" id="KW-1185">Reference proteome</keyword>
<keyword evidence="1" id="KW-0106">Calcium</keyword>
<name>X6NCR6_RETFI</name>
<evidence type="ECO:0000313" key="4">
    <source>
        <dbReference type="Proteomes" id="UP000023152"/>
    </source>
</evidence>
<evidence type="ECO:0000313" key="3">
    <source>
        <dbReference type="EMBL" id="ETO23559.1"/>
    </source>
</evidence>
<dbReference type="Gene3D" id="1.10.238.10">
    <property type="entry name" value="EF-hand"/>
    <property type="match status" value="1"/>
</dbReference>
<sequence length="287" mass="32998">MDEEGLEKALLSLGIRLFPHARNRVLEYFNFKQPKGENELDEPIGCIDFFDFSSGISALVSGDDEEAAYILFLCYDYDDDGYLTVEDIGRLLLTENQIAATLEGGVNSSVIRYSKEKVLDKAKALLKNANCDDNKQTKEQDRNLNLLCTIPLDLISFFFLLETSDVTFLLFILFFFFFFSAPARKEKKLNKEFVTVKSKSVGYEFLQLSTNTFLSDDTAFHTRYFDVKYKHFAVDDRQRVVKFAFGVLRNIFKTNYNSDITRNKTVVDAHVKKEEKKRLSSQGKEGD</sequence>
<accession>X6NCR6</accession>
<dbReference type="AlphaFoldDB" id="X6NCR6"/>
<dbReference type="EMBL" id="ASPP01009853">
    <property type="protein sequence ID" value="ETO23559.1"/>
    <property type="molecule type" value="Genomic_DNA"/>
</dbReference>
<keyword evidence="2" id="KW-0812">Transmembrane</keyword>
<keyword evidence="2" id="KW-0472">Membrane</keyword>
<comment type="caution">
    <text evidence="3">The sequence shown here is derived from an EMBL/GenBank/DDBJ whole genome shotgun (WGS) entry which is preliminary data.</text>
</comment>
<dbReference type="InterPro" id="IPR011992">
    <property type="entry name" value="EF-hand-dom_pair"/>
</dbReference>
<dbReference type="InterPro" id="IPR018247">
    <property type="entry name" value="EF_Hand_1_Ca_BS"/>
</dbReference>
<keyword evidence="2" id="KW-1133">Transmembrane helix</keyword>
<feature type="non-terminal residue" evidence="3">
    <location>
        <position position="287"/>
    </location>
</feature>
<dbReference type="PROSITE" id="PS00018">
    <property type="entry name" value="EF_HAND_1"/>
    <property type="match status" value="1"/>
</dbReference>
<protein>
    <recommendedName>
        <fullName evidence="5">EF-hand domain-containing protein</fullName>
    </recommendedName>
</protein>
<feature type="transmembrane region" description="Helical" evidence="2">
    <location>
        <begin position="166"/>
        <end position="183"/>
    </location>
</feature>
<organism evidence="3 4">
    <name type="scientific">Reticulomyxa filosa</name>
    <dbReference type="NCBI Taxonomy" id="46433"/>
    <lineage>
        <taxon>Eukaryota</taxon>
        <taxon>Sar</taxon>
        <taxon>Rhizaria</taxon>
        <taxon>Retaria</taxon>
        <taxon>Foraminifera</taxon>
        <taxon>Monothalamids</taxon>
        <taxon>Reticulomyxidae</taxon>
        <taxon>Reticulomyxa</taxon>
    </lineage>
</organism>